<dbReference type="HOGENOM" id="CLU_183589_0_0_6"/>
<accession>A0A0H3CEJ2</accession>
<evidence type="ECO:0000256" key="1">
    <source>
        <dbReference type="SAM" id="MobiDB-lite"/>
    </source>
</evidence>
<protein>
    <submittedName>
        <fullName evidence="2">Uncharacterized protein</fullName>
    </submittedName>
</protein>
<dbReference type="RefSeq" id="WP_013095185.1">
    <property type="nucleotide sequence ID" value="NC_014121.1"/>
</dbReference>
<organism evidence="2 3">
    <name type="scientific">Enterobacter cloacae subsp. cloacae (strain ATCC 13047 / DSM 30054 / NBRC 13535 / NCTC 10005 / WDCM 00083 / NCDC 279-56)</name>
    <dbReference type="NCBI Taxonomy" id="716541"/>
    <lineage>
        <taxon>Bacteria</taxon>
        <taxon>Pseudomonadati</taxon>
        <taxon>Pseudomonadota</taxon>
        <taxon>Gammaproteobacteria</taxon>
        <taxon>Enterobacterales</taxon>
        <taxon>Enterobacteriaceae</taxon>
        <taxon>Enterobacter</taxon>
        <taxon>Enterobacter cloacae complex</taxon>
    </lineage>
</organism>
<dbReference type="EnsemblBacteria" id="ADF60019">
    <property type="protein sequence ID" value="ADF60019"/>
    <property type="gene ID" value="ECL_00453"/>
</dbReference>
<dbReference type="OrthoDB" id="6613772at2"/>
<gene>
    <name evidence="2" type="ordered locus">ECL_00453</name>
</gene>
<feature type="region of interest" description="Disordered" evidence="1">
    <location>
        <begin position="65"/>
        <end position="96"/>
    </location>
</feature>
<evidence type="ECO:0000313" key="2">
    <source>
        <dbReference type="EMBL" id="ADF60019.1"/>
    </source>
</evidence>
<dbReference type="AlphaFoldDB" id="A0A0H3CEJ2"/>
<name>A0A0H3CEJ2_ENTCC</name>
<dbReference type="KEGG" id="enc:ECL_00453"/>
<reference evidence="2 3" key="1">
    <citation type="journal article" date="2010" name="J. Bacteriol.">
        <title>Complete genome sequence of Enterobacter cloacae subsp. cloacae type strain ATCC 13047.</title>
        <authorList>
            <person name="Ren Y."/>
            <person name="Ren Y."/>
            <person name="Zhou Z."/>
            <person name="Guo X."/>
            <person name="Li Y."/>
            <person name="Feng L."/>
            <person name="Wang L."/>
        </authorList>
    </citation>
    <scope>NUCLEOTIDE SEQUENCE [LARGE SCALE GENOMIC DNA]</scope>
    <source>
        <strain evidence="3">ATCC 13047 / DSM 30054 / NBRC 13535 / NCTC 10005 / WDCM 00083 / NCDC 279-56</strain>
    </source>
</reference>
<proteinExistence type="predicted"/>
<dbReference type="eggNOG" id="ENOG5033DXZ">
    <property type="taxonomic scope" value="Bacteria"/>
</dbReference>
<keyword evidence="3" id="KW-1185">Reference proteome</keyword>
<evidence type="ECO:0000313" key="3">
    <source>
        <dbReference type="Proteomes" id="UP000002363"/>
    </source>
</evidence>
<feature type="compositionally biased region" description="Basic and acidic residues" evidence="1">
    <location>
        <begin position="85"/>
        <end position="96"/>
    </location>
</feature>
<feature type="compositionally biased region" description="Acidic residues" evidence="1">
    <location>
        <begin position="73"/>
        <end position="84"/>
    </location>
</feature>
<dbReference type="Proteomes" id="UP000002363">
    <property type="component" value="Chromosome"/>
</dbReference>
<sequence>MSKDGFRADDIASTFARFANKRRNIVCDESKLQRKKPEPLEFSSATNACGTAVLAGIADLMIITPERKKQNEEWSESWDAEREDWESQDRQWNDNR</sequence>
<dbReference type="EMBL" id="CP001918">
    <property type="protein sequence ID" value="ADF60019.1"/>
    <property type="molecule type" value="Genomic_DNA"/>
</dbReference>